<reference evidence="2" key="2">
    <citation type="journal article" date="2023" name="IMA Fungus">
        <title>Comparative genomic study of the Penicillium genus elucidates a diverse pangenome and 15 lateral gene transfer events.</title>
        <authorList>
            <person name="Petersen C."/>
            <person name="Sorensen T."/>
            <person name="Nielsen M.R."/>
            <person name="Sondergaard T.E."/>
            <person name="Sorensen J.L."/>
            <person name="Fitzpatrick D.A."/>
            <person name="Frisvad J.C."/>
            <person name="Nielsen K.L."/>
        </authorList>
    </citation>
    <scope>NUCLEOTIDE SEQUENCE</scope>
    <source>
        <strain evidence="2">IBT 16125</strain>
    </source>
</reference>
<organism evidence="2 3">
    <name type="scientific">Penicillium daleae</name>
    <dbReference type="NCBI Taxonomy" id="63821"/>
    <lineage>
        <taxon>Eukaryota</taxon>
        <taxon>Fungi</taxon>
        <taxon>Dikarya</taxon>
        <taxon>Ascomycota</taxon>
        <taxon>Pezizomycotina</taxon>
        <taxon>Eurotiomycetes</taxon>
        <taxon>Eurotiomycetidae</taxon>
        <taxon>Eurotiales</taxon>
        <taxon>Aspergillaceae</taxon>
        <taxon>Penicillium</taxon>
    </lineage>
</organism>
<dbReference type="EMBL" id="JAPVEA010000008">
    <property type="protein sequence ID" value="KAJ5439434.1"/>
    <property type="molecule type" value="Genomic_DNA"/>
</dbReference>
<dbReference type="Gene3D" id="3.40.50.880">
    <property type="match status" value="1"/>
</dbReference>
<dbReference type="RefSeq" id="XP_056762663.1">
    <property type="nucleotide sequence ID" value="XM_056913814.1"/>
</dbReference>
<gene>
    <name evidence="2" type="ORF">N7458_010432</name>
</gene>
<dbReference type="Proteomes" id="UP001213681">
    <property type="component" value="Unassembled WGS sequence"/>
</dbReference>
<dbReference type="Pfam" id="PF01965">
    <property type="entry name" value="DJ-1_PfpI"/>
    <property type="match status" value="1"/>
</dbReference>
<dbReference type="InterPro" id="IPR052158">
    <property type="entry name" value="INH-QAR"/>
</dbReference>
<feature type="domain" description="DJ-1/PfpI" evidence="1">
    <location>
        <begin position="5"/>
        <end position="179"/>
    </location>
</feature>
<dbReference type="InterPro" id="IPR002818">
    <property type="entry name" value="DJ-1/PfpI"/>
</dbReference>
<dbReference type="PANTHER" id="PTHR43130">
    <property type="entry name" value="ARAC-FAMILY TRANSCRIPTIONAL REGULATOR"/>
    <property type="match status" value="1"/>
</dbReference>
<evidence type="ECO:0000259" key="1">
    <source>
        <dbReference type="Pfam" id="PF01965"/>
    </source>
</evidence>
<dbReference type="AlphaFoldDB" id="A0AAD6C1K0"/>
<protein>
    <recommendedName>
        <fullName evidence="1">DJ-1/PfpI domain-containing protein</fullName>
    </recommendedName>
</protein>
<evidence type="ECO:0000313" key="3">
    <source>
        <dbReference type="Proteomes" id="UP001213681"/>
    </source>
</evidence>
<dbReference type="CDD" id="cd03139">
    <property type="entry name" value="GATase1_PfpI_2"/>
    <property type="match status" value="1"/>
</dbReference>
<reference evidence="2" key="1">
    <citation type="submission" date="2022-12" db="EMBL/GenBank/DDBJ databases">
        <authorList>
            <person name="Petersen C."/>
        </authorList>
    </citation>
    <scope>NUCLEOTIDE SEQUENCE</scope>
    <source>
        <strain evidence="2">IBT 16125</strain>
    </source>
</reference>
<dbReference type="SUPFAM" id="SSF52317">
    <property type="entry name" value="Class I glutamine amidotransferase-like"/>
    <property type="match status" value="1"/>
</dbReference>
<proteinExistence type="predicted"/>
<evidence type="ECO:0000313" key="2">
    <source>
        <dbReference type="EMBL" id="KAJ5439434.1"/>
    </source>
</evidence>
<dbReference type="GeneID" id="81604057"/>
<name>A0AAD6C1K0_9EURO</name>
<accession>A0AAD6C1K0</accession>
<sequence length="250" mass="27920">MPLEHRILALVYHDFEALDLFGPLGAIVSRSDYYTLELVNVHNLEAPQGLECSIKNSVRVVPNLSIADALKDPEPFDTLFIPGGLSMIHLLDDPMLLKKIGQLVDRARNVFTVCTGSLILAATGRLNGREATCNKRVFDEMTPKYPDVKWKRQGRWVEDGKFLTSSGITAGLDAGFAFLAKTYLAPENRSDEVILPSKNGDEVVLPKFDKKKAQEHARFVAWTLEYKWNEDSSDDPFAGKPVSKTALHYV</sequence>
<dbReference type="PANTHER" id="PTHR43130:SF15">
    <property type="entry name" value="THIJ_PFPI FAMILY PROTEIN (AFU_ORTHOLOGUE AFUA_5G14240)"/>
    <property type="match status" value="1"/>
</dbReference>
<dbReference type="InterPro" id="IPR029062">
    <property type="entry name" value="Class_I_gatase-like"/>
</dbReference>
<keyword evidence="3" id="KW-1185">Reference proteome</keyword>
<comment type="caution">
    <text evidence="2">The sequence shown here is derived from an EMBL/GenBank/DDBJ whole genome shotgun (WGS) entry which is preliminary data.</text>
</comment>